<evidence type="ECO:0000256" key="11">
    <source>
        <dbReference type="ARBA" id="ARBA00029392"/>
    </source>
</evidence>
<evidence type="ECO:0000256" key="8">
    <source>
        <dbReference type="ARBA" id="ARBA00022832"/>
    </source>
</evidence>
<comment type="catalytic activity">
    <reaction evidence="13">
        <text>S-hexadecanoyl-L-cysteinyl-[protein] + H2O = L-cysteinyl-[protein] + hexadecanoate + H(+)</text>
        <dbReference type="Rhea" id="RHEA:19233"/>
        <dbReference type="Rhea" id="RHEA-COMP:10131"/>
        <dbReference type="Rhea" id="RHEA-COMP:11032"/>
        <dbReference type="ChEBI" id="CHEBI:7896"/>
        <dbReference type="ChEBI" id="CHEBI:15377"/>
        <dbReference type="ChEBI" id="CHEBI:15378"/>
        <dbReference type="ChEBI" id="CHEBI:29950"/>
        <dbReference type="ChEBI" id="CHEBI:74151"/>
        <dbReference type="EC" id="3.1.2.22"/>
    </reaction>
</comment>
<comment type="function">
    <text evidence="11">Hydrolyzes fatty acids from S-acylated cysteine residues in proteins with a strong preference for palmitoylated G-alpha proteins over other acyl substrates. Mediates the deacylation of G-alpha proteins such as GPA1 in vivo, but has weak or no activity toward palmitoylated Ras proteins. Has weak lysophospholipase activity in vitro; however such activity may not exist in vivo.</text>
</comment>
<dbReference type="GO" id="GO:0008474">
    <property type="term" value="F:palmitoyl-(protein) hydrolase activity"/>
    <property type="evidence" value="ECO:0007669"/>
    <property type="project" value="UniProtKB-EC"/>
</dbReference>
<dbReference type="EC" id="3.1.2.22" evidence="4"/>
<dbReference type="SUPFAM" id="SSF53474">
    <property type="entry name" value="alpha/beta-Hydrolases"/>
    <property type="match status" value="1"/>
</dbReference>
<dbReference type="EMBL" id="KI913954">
    <property type="protein sequence ID" value="ETW07135.1"/>
    <property type="molecule type" value="Genomic_DNA"/>
</dbReference>
<dbReference type="InterPro" id="IPR029058">
    <property type="entry name" value="AB_hydrolase_fold"/>
</dbReference>
<feature type="domain" description="Phospholipase/carboxylesterase/thioesterase" evidence="14">
    <location>
        <begin position="39"/>
        <end position="246"/>
    </location>
</feature>
<evidence type="ECO:0000256" key="3">
    <source>
        <dbReference type="ARBA" id="ARBA00006499"/>
    </source>
</evidence>
<dbReference type="AlphaFoldDB" id="A0A024ULS4"/>
<dbReference type="PANTHER" id="PTHR10655:SF17">
    <property type="entry name" value="LYSOPHOSPHOLIPASE-LIKE PROTEIN 1"/>
    <property type="match status" value="1"/>
</dbReference>
<dbReference type="eggNOG" id="KOG2112">
    <property type="taxonomic scope" value="Eukaryota"/>
</dbReference>
<dbReference type="InterPro" id="IPR003140">
    <property type="entry name" value="PLipase/COase/thioEstase"/>
</dbReference>
<sequence>MLGGVRRRVPLLHFRSMSRRPSSTHAVALGDADSITLIPKAPHTASLIFMHGLGDTAHGWADSILHIAQRLPHLKCVLPTAPTQPVTLNMGMAMPSWYDIRSLTDREGDPCSGIDASRERIENIIQAEIDGGISPSRIVLGGFSQGGAMSLYTGYQLDKALGGILVLSGYLPNQEGFHANAVTKNVPLLMCHGEDDMVVRLDWAKRSLQVLKAANAVETVDFKVYPDMEHSASLEELDAIERWLKKRVPHVPSS</sequence>
<evidence type="ECO:0000259" key="14">
    <source>
        <dbReference type="Pfam" id="PF02230"/>
    </source>
</evidence>
<dbReference type="FunFam" id="3.40.50.1820:FF:000276">
    <property type="entry name" value="Acyl-protein thioesterase 1"/>
    <property type="match status" value="1"/>
</dbReference>
<evidence type="ECO:0000256" key="12">
    <source>
        <dbReference type="ARBA" id="ARBA00031195"/>
    </source>
</evidence>
<keyword evidence="5" id="KW-0719">Serine esterase</keyword>
<dbReference type="GO" id="GO:0005634">
    <property type="term" value="C:nucleus"/>
    <property type="evidence" value="ECO:0007669"/>
    <property type="project" value="UniProtKB-SubCell"/>
</dbReference>
<evidence type="ECO:0000256" key="7">
    <source>
        <dbReference type="ARBA" id="ARBA00022801"/>
    </source>
</evidence>
<evidence type="ECO:0000256" key="5">
    <source>
        <dbReference type="ARBA" id="ARBA00022487"/>
    </source>
</evidence>
<dbReference type="GO" id="GO:0006631">
    <property type="term" value="P:fatty acid metabolic process"/>
    <property type="evidence" value="ECO:0007669"/>
    <property type="project" value="UniProtKB-KW"/>
</dbReference>
<dbReference type="GO" id="GO:0052689">
    <property type="term" value="F:carboxylic ester hydrolase activity"/>
    <property type="evidence" value="ECO:0007669"/>
    <property type="project" value="UniProtKB-KW"/>
</dbReference>
<name>A0A024ULS4_9STRA</name>
<keyword evidence="10" id="KW-0539">Nucleus</keyword>
<proteinExistence type="inferred from homology"/>
<dbReference type="PANTHER" id="PTHR10655">
    <property type="entry name" value="LYSOPHOSPHOLIPASE-RELATED"/>
    <property type="match status" value="1"/>
</dbReference>
<dbReference type="Pfam" id="PF02230">
    <property type="entry name" value="Abhydrolase_2"/>
    <property type="match status" value="1"/>
</dbReference>
<dbReference type="InterPro" id="IPR050565">
    <property type="entry name" value="LYPA1-2/EST-like"/>
</dbReference>
<evidence type="ECO:0000256" key="4">
    <source>
        <dbReference type="ARBA" id="ARBA00012423"/>
    </source>
</evidence>
<evidence type="ECO:0000256" key="9">
    <source>
        <dbReference type="ARBA" id="ARBA00023098"/>
    </source>
</evidence>
<reference evidence="15" key="1">
    <citation type="submission" date="2013-12" db="EMBL/GenBank/DDBJ databases">
        <title>The Genome Sequence of Aphanomyces invadans NJM9701.</title>
        <authorList>
            <consortium name="The Broad Institute Genomics Platform"/>
            <person name="Russ C."/>
            <person name="Tyler B."/>
            <person name="van West P."/>
            <person name="Dieguez-Uribeondo J."/>
            <person name="Young S.K."/>
            <person name="Zeng Q."/>
            <person name="Gargeya S."/>
            <person name="Fitzgerald M."/>
            <person name="Abouelleil A."/>
            <person name="Alvarado L."/>
            <person name="Chapman S.B."/>
            <person name="Gainer-Dewar J."/>
            <person name="Goldberg J."/>
            <person name="Griggs A."/>
            <person name="Gujja S."/>
            <person name="Hansen M."/>
            <person name="Howarth C."/>
            <person name="Imamovic A."/>
            <person name="Ireland A."/>
            <person name="Larimer J."/>
            <person name="McCowan C."/>
            <person name="Murphy C."/>
            <person name="Pearson M."/>
            <person name="Poon T.W."/>
            <person name="Priest M."/>
            <person name="Roberts A."/>
            <person name="Saif S."/>
            <person name="Shea T."/>
            <person name="Sykes S."/>
            <person name="Wortman J."/>
            <person name="Nusbaum C."/>
            <person name="Birren B."/>
        </authorList>
    </citation>
    <scope>NUCLEOTIDE SEQUENCE [LARGE SCALE GENOMIC DNA]</scope>
    <source>
        <strain evidence="15">NJM9701</strain>
    </source>
</reference>
<gene>
    <name evidence="15" type="ORF">H310_01764</name>
</gene>
<evidence type="ECO:0000256" key="1">
    <source>
        <dbReference type="ARBA" id="ARBA00004123"/>
    </source>
</evidence>
<accession>A0A024ULS4</accession>
<evidence type="ECO:0000256" key="6">
    <source>
        <dbReference type="ARBA" id="ARBA00022490"/>
    </source>
</evidence>
<evidence type="ECO:0000256" key="2">
    <source>
        <dbReference type="ARBA" id="ARBA00004496"/>
    </source>
</evidence>
<keyword evidence="7" id="KW-0378">Hydrolase</keyword>
<keyword evidence="8" id="KW-0276">Fatty acid metabolism</keyword>
<dbReference type="Gene3D" id="3.40.50.1820">
    <property type="entry name" value="alpha/beta hydrolase"/>
    <property type="match status" value="1"/>
</dbReference>
<dbReference type="GO" id="GO:0005737">
    <property type="term" value="C:cytoplasm"/>
    <property type="evidence" value="ECO:0007669"/>
    <property type="project" value="UniProtKB-SubCell"/>
</dbReference>
<dbReference type="STRING" id="157072.A0A024ULS4"/>
<dbReference type="OrthoDB" id="2418081at2759"/>
<evidence type="ECO:0000256" key="10">
    <source>
        <dbReference type="ARBA" id="ARBA00023242"/>
    </source>
</evidence>
<comment type="subcellular location">
    <subcellularLocation>
        <location evidence="2">Cytoplasm</location>
    </subcellularLocation>
    <subcellularLocation>
        <location evidence="1">Nucleus</location>
    </subcellularLocation>
</comment>
<keyword evidence="6" id="KW-0963">Cytoplasm</keyword>
<organism evidence="15">
    <name type="scientific">Aphanomyces invadans</name>
    <dbReference type="NCBI Taxonomy" id="157072"/>
    <lineage>
        <taxon>Eukaryota</taxon>
        <taxon>Sar</taxon>
        <taxon>Stramenopiles</taxon>
        <taxon>Oomycota</taxon>
        <taxon>Saprolegniomycetes</taxon>
        <taxon>Saprolegniales</taxon>
        <taxon>Verrucalvaceae</taxon>
        <taxon>Aphanomyces</taxon>
    </lineage>
</organism>
<dbReference type="VEuPathDB" id="FungiDB:H310_01764"/>
<protein>
    <recommendedName>
        <fullName evidence="4">palmitoyl-protein hydrolase</fullName>
        <ecNumber evidence="4">3.1.2.22</ecNumber>
    </recommendedName>
    <alternativeName>
        <fullName evidence="12">Palmitoyl-protein hydrolase</fullName>
    </alternativeName>
</protein>
<dbReference type="GeneID" id="20078814"/>
<dbReference type="RefSeq" id="XP_008863228.1">
    <property type="nucleotide sequence ID" value="XM_008865006.1"/>
</dbReference>
<evidence type="ECO:0000313" key="15">
    <source>
        <dbReference type="EMBL" id="ETW07135.1"/>
    </source>
</evidence>
<comment type="similarity">
    <text evidence="3">Belongs to the AB hydrolase superfamily. AB hydrolase 2 family.</text>
</comment>
<keyword evidence="9" id="KW-0443">Lipid metabolism</keyword>
<evidence type="ECO:0000256" key="13">
    <source>
        <dbReference type="ARBA" id="ARBA00047337"/>
    </source>
</evidence>